<dbReference type="Proteomes" id="UP000249794">
    <property type="component" value="Unassembled WGS sequence"/>
</dbReference>
<reference evidence="1 2" key="2">
    <citation type="submission" date="2018-06" db="EMBL/GenBank/DDBJ databases">
        <title>Metagenomic assembly of (sub)arctic Cyanobacteria and their associated microbiome from non-axenic cultures.</title>
        <authorList>
            <person name="Baurain D."/>
        </authorList>
    </citation>
    <scope>NUCLEOTIDE SEQUENCE [LARGE SCALE GENOMIC DNA]</scope>
    <source>
        <strain evidence="1">ULC027bin1</strain>
    </source>
</reference>
<dbReference type="EMBL" id="QBMP01000369">
    <property type="protein sequence ID" value="PZO44887.1"/>
    <property type="molecule type" value="Genomic_DNA"/>
</dbReference>
<gene>
    <name evidence="1" type="ORF">DCF15_21805</name>
</gene>
<accession>A0A2W4WNX2</accession>
<organism evidence="1 2">
    <name type="scientific">Phormidesmis priestleyi</name>
    <dbReference type="NCBI Taxonomy" id="268141"/>
    <lineage>
        <taxon>Bacteria</taxon>
        <taxon>Bacillati</taxon>
        <taxon>Cyanobacteriota</taxon>
        <taxon>Cyanophyceae</taxon>
        <taxon>Leptolyngbyales</taxon>
        <taxon>Leptolyngbyaceae</taxon>
        <taxon>Phormidesmis</taxon>
    </lineage>
</organism>
<sequence length="295" mass="33169">MGKPHPREALTWLATKLNEKIKGFSPITDPDPIVDPPSAKVRFERAYTNAIAQFEEINLDSNELIASVLSFGFQKITEISNIKDQPIEGFIVKSIKEVTPRSKNSGWLNFKIVGEENGELAVIGIAVLQQTHGLSVGAGFRRLLDTETFGLSRGCLVRSRDRKIHRNWDSYAYYQQLTANGGEWVDLTAEDIKPLMALQYVYEHREKFDLSIKRLDSFAFVRKLLQQNPLIKEILSRPEGLMVEAALEGEVLQPLNEDVDPHDFDEDLLRSLEAEAADETAAQPNLAEFTEALSA</sequence>
<comment type="caution">
    <text evidence="1">The sequence shown here is derived from an EMBL/GenBank/DDBJ whole genome shotgun (WGS) entry which is preliminary data.</text>
</comment>
<name>A0A2W4WNX2_9CYAN</name>
<reference evidence="2" key="1">
    <citation type="submission" date="2018-04" db="EMBL/GenBank/DDBJ databases">
        <authorList>
            <person name="Cornet L."/>
        </authorList>
    </citation>
    <scope>NUCLEOTIDE SEQUENCE [LARGE SCALE GENOMIC DNA]</scope>
</reference>
<dbReference type="AlphaFoldDB" id="A0A2W4WNX2"/>
<proteinExistence type="predicted"/>
<protein>
    <submittedName>
        <fullName evidence="1">Uncharacterized protein</fullName>
    </submittedName>
</protein>
<evidence type="ECO:0000313" key="2">
    <source>
        <dbReference type="Proteomes" id="UP000249794"/>
    </source>
</evidence>
<evidence type="ECO:0000313" key="1">
    <source>
        <dbReference type="EMBL" id="PZO44887.1"/>
    </source>
</evidence>